<evidence type="ECO:0000313" key="13">
    <source>
        <dbReference type="Proteomes" id="UP001467690"/>
    </source>
</evidence>
<evidence type="ECO:0000313" key="12">
    <source>
        <dbReference type="EMBL" id="MER2490962.1"/>
    </source>
</evidence>
<keyword evidence="5" id="KW-0501">Molybdenum cofactor biosynthesis</keyword>
<dbReference type="PANTHER" id="PTHR23404">
    <property type="entry name" value="MOLYBDOPTERIN SYNTHASE RELATED"/>
    <property type="match status" value="1"/>
</dbReference>
<protein>
    <recommendedName>
        <fullName evidence="4">Molybdopterin synthase catalytic subunit</fullName>
        <ecNumber evidence="3">2.8.1.12</ecNumber>
    </recommendedName>
    <alternativeName>
        <fullName evidence="9">MPT synthase subunit 2</fullName>
    </alternativeName>
    <alternativeName>
        <fullName evidence="7">Molybdenum cofactor biosynthesis protein E</fullName>
    </alternativeName>
    <alternativeName>
        <fullName evidence="8">Molybdopterin-converting factor large subunit</fullName>
    </alternativeName>
    <alternativeName>
        <fullName evidence="10">Molybdopterin-converting factor subunit 2</fullName>
    </alternativeName>
</protein>
<comment type="pathway">
    <text evidence="1">Cofactor biosynthesis; molybdopterin biosynthesis.</text>
</comment>
<dbReference type="Gene3D" id="3.90.1170.40">
    <property type="entry name" value="Molybdopterin biosynthesis MoaE subunit"/>
    <property type="match status" value="1"/>
</dbReference>
<evidence type="ECO:0000256" key="3">
    <source>
        <dbReference type="ARBA" id="ARBA00011950"/>
    </source>
</evidence>
<dbReference type="GO" id="GO:0030366">
    <property type="term" value="F:molybdopterin synthase activity"/>
    <property type="evidence" value="ECO:0007669"/>
    <property type="project" value="UniProtKB-EC"/>
</dbReference>
<evidence type="ECO:0000256" key="9">
    <source>
        <dbReference type="ARBA" id="ARBA00030781"/>
    </source>
</evidence>
<comment type="subunit">
    <text evidence="6">Heterotetramer of 2 MoaD subunits and 2 MoaE subunits. Also stable as homodimer. The enzyme changes between these two forms during catalysis.</text>
</comment>
<keyword evidence="13" id="KW-1185">Reference proteome</keyword>
<evidence type="ECO:0000256" key="5">
    <source>
        <dbReference type="ARBA" id="ARBA00023150"/>
    </source>
</evidence>
<name>A0ABV1RDW1_9ALTE</name>
<dbReference type="CDD" id="cd00756">
    <property type="entry name" value="MoaE"/>
    <property type="match status" value="1"/>
</dbReference>
<evidence type="ECO:0000256" key="11">
    <source>
        <dbReference type="ARBA" id="ARBA00049878"/>
    </source>
</evidence>
<dbReference type="SUPFAM" id="SSF54690">
    <property type="entry name" value="Molybdopterin synthase subunit MoaE"/>
    <property type="match status" value="1"/>
</dbReference>
<comment type="catalytic activity">
    <reaction evidence="11">
        <text>2 [molybdopterin-synthase sulfur-carrier protein]-C-terminal-Gly-aminoethanethioate + cyclic pyranopterin phosphate + H2O = molybdopterin + 2 [molybdopterin-synthase sulfur-carrier protein]-C-terminal Gly-Gly + 2 H(+)</text>
        <dbReference type="Rhea" id="RHEA:26333"/>
        <dbReference type="Rhea" id="RHEA-COMP:12202"/>
        <dbReference type="Rhea" id="RHEA-COMP:19907"/>
        <dbReference type="ChEBI" id="CHEBI:15377"/>
        <dbReference type="ChEBI" id="CHEBI:15378"/>
        <dbReference type="ChEBI" id="CHEBI:58698"/>
        <dbReference type="ChEBI" id="CHEBI:59648"/>
        <dbReference type="ChEBI" id="CHEBI:90778"/>
        <dbReference type="ChEBI" id="CHEBI:232372"/>
        <dbReference type="EC" id="2.8.1.12"/>
    </reaction>
</comment>
<dbReference type="RefSeq" id="WP_143870111.1">
    <property type="nucleotide sequence ID" value="NZ_CP041660.1"/>
</dbReference>
<evidence type="ECO:0000256" key="10">
    <source>
        <dbReference type="ARBA" id="ARBA00032474"/>
    </source>
</evidence>
<organism evidence="12 13">
    <name type="scientific">Catenovulum sediminis</name>
    <dbReference type="NCBI Taxonomy" id="1740262"/>
    <lineage>
        <taxon>Bacteria</taxon>
        <taxon>Pseudomonadati</taxon>
        <taxon>Pseudomonadota</taxon>
        <taxon>Gammaproteobacteria</taxon>
        <taxon>Alteromonadales</taxon>
        <taxon>Alteromonadaceae</taxon>
        <taxon>Catenovulum</taxon>
    </lineage>
</organism>
<proteinExistence type="inferred from homology"/>
<dbReference type="Pfam" id="PF02391">
    <property type="entry name" value="MoaE"/>
    <property type="match status" value="1"/>
</dbReference>
<keyword evidence="12" id="KW-0808">Transferase</keyword>
<comment type="similarity">
    <text evidence="2">Belongs to the MoaE family.</text>
</comment>
<dbReference type="EMBL" id="JBELOE010000078">
    <property type="protein sequence ID" value="MER2490962.1"/>
    <property type="molecule type" value="Genomic_DNA"/>
</dbReference>
<evidence type="ECO:0000256" key="1">
    <source>
        <dbReference type="ARBA" id="ARBA00005046"/>
    </source>
</evidence>
<dbReference type="NCBIfam" id="NF007959">
    <property type="entry name" value="PRK10678.1"/>
    <property type="match status" value="1"/>
</dbReference>
<dbReference type="InterPro" id="IPR036563">
    <property type="entry name" value="MoaE_sf"/>
</dbReference>
<reference evidence="12 13" key="1">
    <citation type="submission" date="2024-06" db="EMBL/GenBank/DDBJ databases">
        <authorList>
            <person name="Chen R.Y."/>
        </authorList>
    </citation>
    <scope>NUCLEOTIDE SEQUENCE [LARGE SCALE GENOMIC DNA]</scope>
    <source>
        <strain evidence="12 13">D2</strain>
    </source>
</reference>
<sequence length="147" mass="16737">MIRVQTEDFNIADEYQKLIDDNQKDGAIVFFVGMVRDFNQNANIKALTLEHYPAMTNKTLVEIVDTAKARWPLSRVSVVHRVGRLPLGEQIVFVGVTSQHRQDAFEGAQFIMDKLKTTAPFWKKEETEQGTHWVEAKASDAKAADSW</sequence>
<evidence type="ECO:0000256" key="7">
    <source>
        <dbReference type="ARBA" id="ARBA00029745"/>
    </source>
</evidence>
<evidence type="ECO:0000256" key="8">
    <source>
        <dbReference type="ARBA" id="ARBA00030407"/>
    </source>
</evidence>
<dbReference type="InterPro" id="IPR003448">
    <property type="entry name" value="Mopterin_biosynth_MoaE"/>
</dbReference>
<comment type="caution">
    <text evidence="12">The sequence shown here is derived from an EMBL/GenBank/DDBJ whole genome shotgun (WGS) entry which is preliminary data.</text>
</comment>
<accession>A0ABV1RDW1</accession>
<evidence type="ECO:0000256" key="6">
    <source>
        <dbReference type="ARBA" id="ARBA00026066"/>
    </source>
</evidence>
<evidence type="ECO:0000256" key="4">
    <source>
        <dbReference type="ARBA" id="ARBA00013858"/>
    </source>
</evidence>
<dbReference type="EC" id="2.8.1.12" evidence="3"/>
<dbReference type="Proteomes" id="UP001467690">
    <property type="component" value="Unassembled WGS sequence"/>
</dbReference>
<gene>
    <name evidence="12" type="primary">moaE</name>
    <name evidence="12" type="ORF">ABS311_03580</name>
</gene>
<evidence type="ECO:0000256" key="2">
    <source>
        <dbReference type="ARBA" id="ARBA00005426"/>
    </source>
</evidence>